<dbReference type="SUPFAM" id="SSF46785">
    <property type="entry name" value="Winged helix' DNA-binding domain"/>
    <property type="match status" value="1"/>
</dbReference>
<dbReference type="InterPro" id="IPR036390">
    <property type="entry name" value="WH_DNA-bd_sf"/>
</dbReference>
<evidence type="ECO:0000313" key="7">
    <source>
        <dbReference type="Proteomes" id="UP001277761"/>
    </source>
</evidence>
<evidence type="ECO:0000256" key="3">
    <source>
        <dbReference type="ARBA" id="ARBA00023163"/>
    </source>
</evidence>
<evidence type="ECO:0000256" key="1">
    <source>
        <dbReference type="ARBA" id="ARBA00023015"/>
    </source>
</evidence>
<gene>
    <name evidence="6" type="ORF">SK069_13460</name>
</gene>
<protein>
    <submittedName>
        <fullName evidence="6">Helix-turn-helix domain-containing protein</fullName>
    </submittedName>
</protein>
<dbReference type="PANTHER" id="PTHR33204">
    <property type="entry name" value="TRANSCRIPTIONAL REGULATOR, MARR FAMILY"/>
    <property type="match status" value="1"/>
</dbReference>
<evidence type="ECO:0000256" key="4">
    <source>
        <dbReference type="SAM" id="MobiDB-lite"/>
    </source>
</evidence>
<dbReference type="PROSITE" id="PS51118">
    <property type="entry name" value="HTH_HXLR"/>
    <property type="match status" value="1"/>
</dbReference>
<proteinExistence type="predicted"/>
<keyword evidence="3" id="KW-0804">Transcription</keyword>
<feature type="domain" description="HTH hxlR-type" evidence="5">
    <location>
        <begin position="11"/>
        <end position="110"/>
    </location>
</feature>
<organism evidence="6 7">
    <name type="scientific">Patulibacter brassicae</name>
    <dbReference type="NCBI Taxonomy" id="1705717"/>
    <lineage>
        <taxon>Bacteria</taxon>
        <taxon>Bacillati</taxon>
        <taxon>Actinomycetota</taxon>
        <taxon>Thermoleophilia</taxon>
        <taxon>Solirubrobacterales</taxon>
        <taxon>Patulibacteraceae</taxon>
        <taxon>Patulibacter</taxon>
    </lineage>
</organism>
<keyword evidence="7" id="KW-1185">Reference proteome</keyword>
<evidence type="ECO:0000313" key="6">
    <source>
        <dbReference type="EMBL" id="MDX8152607.1"/>
    </source>
</evidence>
<dbReference type="Pfam" id="PF01638">
    <property type="entry name" value="HxlR"/>
    <property type="match status" value="1"/>
</dbReference>
<dbReference type="InterPro" id="IPR002577">
    <property type="entry name" value="HTH_HxlR"/>
</dbReference>
<reference evidence="6 7" key="1">
    <citation type="submission" date="2023-11" db="EMBL/GenBank/DDBJ databases">
        <authorList>
            <person name="Xu M."/>
            <person name="Jiang T."/>
        </authorList>
    </citation>
    <scope>NUCLEOTIDE SEQUENCE [LARGE SCALE GENOMIC DNA]</scope>
    <source>
        <strain evidence="6 7">SD</strain>
    </source>
</reference>
<keyword evidence="1" id="KW-0805">Transcription regulation</keyword>
<sequence length="183" mass="20181">MRHDELATIDCSVSRASAILGERWVFRILQAAFLRARTFEDFQRGTGVARNVLTDRLRMLEERGVLERRPYDEAGERVRYEYRLTAAGLELYPIVAALMDWGDRHTGLPDGPPTLLRHEACGCDTHAVVVCGCCGERLDPREVTPRPGPGAGPDHPLRRWARPGDGDRRGAPGLPAGGDRAAG</sequence>
<dbReference type="PANTHER" id="PTHR33204:SF18">
    <property type="entry name" value="TRANSCRIPTIONAL REGULATORY PROTEIN"/>
    <property type="match status" value="1"/>
</dbReference>
<dbReference type="RefSeq" id="WP_319954763.1">
    <property type="nucleotide sequence ID" value="NZ_JAXAVX010000007.1"/>
</dbReference>
<evidence type="ECO:0000259" key="5">
    <source>
        <dbReference type="PROSITE" id="PS51118"/>
    </source>
</evidence>
<comment type="caution">
    <text evidence="6">The sequence shown here is derived from an EMBL/GenBank/DDBJ whole genome shotgun (WGS) entry which is preliminary data.</text>
</comment>
<name>A0ABU4VL87_9ACTN</name>
<keyword evidence="2" id="KW-0238">DNA-binding</keyword>
<evidence type="ECO:0000256" key="2">
    <source>
        <dbReference type="ARBA" id="ARBA00023125"/>
    </source>
</evidence>
<dbReference type="EMBL" id="JAXAVX010000007">
    <property type="protein sequence ID" value="MDX8152607.1"/>
    <property type="molecule type" value="Genomic_DNA"/>
</dbReference>
<dbReference type="Gene3D" id="1.10.10.10">
    <property type="entry name" value="Winged helix-like DNA-binding domain superfamily/Winged helix DNA-binding domain"/>
    <property type="match status" value="1"/>
</dbReference>
<dbReference type="Proteomes" id="UP001277761">
    <property type="component" value="Unassembled WGS sequence"/>
</dbReference>
<accession>A0ABU4VL87</accession>
<dbReference type="InterPro" id="IPR036388">
    <property type="entry name" value="WH-like_DNA-bd_sf"/>
</dbReference>
<feature type="region of interest" description="Disordered" evidence="4">
    <location>
        <begin position="140"/>
        <end position="183"/>
    </location>
</feature>